<keyword evidence="2" id="KW-1185">Reference proteome</keyword>
<evidence type="ECO:0000313" key="2">
    <source>
        <dbReference type="Proteomes" id="UP000184287"/>
    </source>
</evidence>
<reference evidence="2" key="1">
    <citation type="submission" date="2016-11" db="EMBL/GenBank/DDBJ databases">
        <authorList>
            <person name="Varghese N."/>
            <person name="Submissions S."/>
        </authorList>
    </citation>
    <scope>NUCLEOTIDE SEQUENCE [LARGE SCALE GENOMIC DNA]</scope>
    <source>
        <strain evidence="2">DSM 16990</strain>
    </source>
</reference>
<protein>
    <submittedName>
        <fullName evidence="1">Uncharacterized protein</fullName>
    </submittedName>
</protein>
<dbReference type="AlphaFoldDB" id="A0A1M4ZM03"/>
<evidence type="ECO:0000313" key="1">
    <source>
        <dbReference type="EMBL" id="SHF19120.1"/>
    </source>
</evidence>
<organism evidence="1 2">
    <name type="scientific">Pedobacter caeni</name>
    <dbReference type="NCBI Taxonomy" id="288992"/>
    <lineage>
        <taxon>Bacteria</taxon>
        <taxon>Pseudomonadati</taxon>
        <taxon>Bacteroidota</taxon>
        <taxon>Sphingobacteriia</taxon>
        <taxon>Sphingobacteriales</taxon>
        <taxon>Sphingobacteriaceae</taxon>
        <taxon>Pedobacter</taxon>
    </lineage>
</organism>
<dbReference type="OrthoDB" id="750652at2"/>
<accession>A0A1M4ZM03</accession>
<dbReference type="EMBL" id="FQUQ01000002">
    <property type="protein sequence ID" value="SHF19120.1"/>
    <property type="molecule type" value="Genomic_DNA"/>
</dbReference>
<proteinExistence type="predicted"/>
<sequence>MKLLLFALTVITLSVGCNKKEEQTKTYVPRILTKNEGFNNYPKQKSDSLAIFQVTSSNREQFSVKFRDTTVSIQTDASGKNKSADKFSSAQFINTQKTCLLVQLADSTGLVAPSFLISLKGDGLEVISLYRASNGPQDLKYTTGINKVSAAGYLVDNDFFITNVNAKAYLIQRQNPAERIQGQFILTSPDRQTVIFLVKNALYQVHYPSGEVSTEPLKGAAPKDVSGVYTWIQNNYSFQKGKKGISFLKYNDDDRIVDIKEFR</sequence>
<dbReference type="RefSeq" id="WP_073230248.1">
    <property type="nucleotide sequence ID" value="NZ_FQUQ01000002.1"/>
</dbReference>
<dbReference type="Proteomes" id="UP000184287">
    <property type="component" value="Unassembled WGS sequence"/>
</dbReference>
<dbReference type="PROSITE" id="PS51257">
    <property type="entry name" value="PROKAR_LIPOPROTEIN"/>
    <property type="match status" value="1"/>
</dbReference>
<gene>
    <name evidence="1" type="ORF">SAMN04488522_102383</name>
</gene>
<name>A0A1M4ZM03_9SPHI</name>